<evidence type="ECO:0000313" key="5">
    <source>
        <dbReference type="Proteomes" id="UP000289340"/>
    </source>
</evidence>
<dbReference type="PANTHER" id="PTHR45676:SF185">
    <property type="entry name" value="RING-TYPE E3 UBIQUITIN TRANSFERASE"/>
    <property type="match status" value="1"/>
</dbReference>
<organism evidence="4 5">
    <name type="scientific">Glycine soja</name>
    <name type="common">Wild soybean</name>
    <dbReference type="NCBI Taxonomy" id="3848"/>
    <lineage>
        <taxon>Eukaryota</taxon>
        <taxon>Viridiplantae</taxon>
        <taxon>Streptophyta</taxon>
        <taxon>Embryophyta</taxon>
        <taxon>Tracheophyta</taxon>
        <taxon>Spermatophyta</taxon>
        <taxon>Magnoliopsida</taxon>
        <taxon>eudicotyledons</taxon>
        <taxon>Gunneridae</taxon>
        <taxon>Pentapetalae</taxon>
        <taxon>rosids</taxon>
        <taxon>fabids</taxon>
        <taxon>Fabales</taxon>
        <taxon>Fabaceae</taxon>
        <taxon>Papilionoideae</taxon>
        <taxon>50 kb inversion clade</taxon>
        <taxon>NPAAA clade</taxon>
        <taxon>indigoferoid/millettioid clade</taxon>
        <taxon>Phaseoleae</taxon>
        <taxon>Glycine</taxon>
        <taxon>Glycine subgen. Soja</taxon>
    </lineage>
</organism>
<protein>
    <submittedName>
        <fullName evidence="4">RING-H2 finger protein ATL72</fullName>
    </submittedName>
</protein>
<evidence type="ECO:0000256" key="1">
    <source>
        <dbReference type="PROSITE-ProRule" id="PRU00175"/>
    </source>
</evidence>
<dbReference type="InterPro" id="IPR013083">
    <property type="entry name" value="Znf_RING/FYVE/PHD"/>
</dbReference>
<reference evidence="4 5" key="1">
    <citation type="submission" date="2018-09" db="EMBL/GenBank/DDBJ databases">
        <title>A high-quality reference genome of wild soybean provides a powerful tool to mine soybean genomes.</title>
        <authorList>
            <person name="Xie M."/>
            <person name="Chung C.Y.L."/>
            <person name="Li M.-W."/>
            <person name="Wong F.-L."/>
            <person name="Chan T.-F."/>
            <person name="Lam H.-M."/>
        </authorList>
    </citation>
    <scope>NUCLEOTIDE SEQUENCE [LARGE SCALE GENOMIC DNA]</scope>
    <source>
        <strain evidence="5">cv. W05</strain>
        <tissue evidence="4">Hypocotyl of etiolated seedlings</tissue>
    </source>
</reference>
<keyword evidence="2" id="KW-0472">Membrane</keyword>
<proteinExistence type="predicted"/>
<dbReference type="GO" id="GO:0016567">
    <property type="term" value="P:protein ubiquitination"/>
    <property type="evidence" value="ECO:0007669"/>
    <property type="project" value="UniProtKB-UniPathway"/>
</dbReference>
<feature type="transmembrane region" description="Helical" evidence="2">
    <location>
        <begin position="15"/>
        <end position="40"/>
    </location>
</feature>
<evidence type="ECO:0000256" key="2">
    <source>
        <dbReference type="SAM" id="Phobius"/>
    </source>
</evidence>
<keyword evidence="5" id="KW-1185">Reference proteome</keyword>
<keyword evidence="1" id="KW-0863">Zinc-finger</keyword>
<dbReference type="Gene3D" id="3.30.40.10">
    <property type="entry name" value="Zinc/RING finger domain, C3HC4 (zinc finger)"/>
    <property type="match status" value="1"/>
</dbReference>
<keyword evidence="2" id="KW-0812">Transmembrane</keyword>
<gene>
    <name evidence="4" type="ORF">D0Y65_024860</name>
</gene>
<keyword evidence="1" id="KW-0479">Metal-binding</keyword>
<dbReference type="InterPro" id="IPR001841">
    <property type="entry name" value="Znf_RING"/>
</dbReference>
<dbReference type="PROSITE" id="PS50089">
    <property type="entry name" value="ZF_RING_2"/>
    <property type="match status" value="1"/>
</dbReference>
<keyword evidence="2" id="KW-1133">Transmembrane helix</keyword>
<accession>A0A445J4I4</accession>
<dbReference type="Pfam" id="PF13639">
    <property type="entry name" value="zf-RING_2"/>
    <property type="match status" value="1"/>
</dbReference>
<dbReference type="PANTHER" id="PTHR45676">
    <property type="entry name" value="RING-H2 FINGER PROTEIN ATL51-RELATED"/>
    <property type="match status" value="1"/>
</dbReference>
<feature type="domain" description="RING-type" evidence="3">
    <location>
        <begin position="100"/>
        <end position="142"/>
    </location>
</feature>
<evidence type="ECO:0000313" key="4">
    <source>
        <dbReference type="EMBL" id="RZB93199.1"/>
    </source>
</evidence>
<name>A0A445J4I4_GLYSO</name>
<dbReference type="Proteomes" id="UP000289340">
    <property type="component" value="Chromosome 9"/>
</dbReference>
<dbReference type="EMBL" id="QZWG01000009">
    <property type="protein sequence ID" value="RZB93199.1"/>
    <property type="molecule type" value="Genomic_DNA"/>
</dbReference>
<dbReference type="SUPFAM" id="SSF57850">
    <property type="entry name" value="RING/U-box"/>
    <property type="match status" value="1"/>
</dbReference>
<dbReference type="AlphaFoldDB" id="A0A445J4I4"/>
<dbReference type="CDD" id="cd16461">
    <property type="entry name" value="RING-H2_EL5-like"/>
    <property type="match status" value="1"/>
</dbReference>
<dbReference type="FunFam" id="3.30.40.10:FF:000877">
    <property type="entry name" value="RING-H2 finger protein ATL52"/>
    <property type="match status" value="1"/>
</dbReference>
<dbReference type="SMART" id="SM00184">
    <property type="entry name" value="RING"/>
    <property type="match status" value="1"/>
</dbReference>
<dbReference type="UniPathway" id="UPA00143"/>
<comment type="caution">
    <text evidence="4">The sequence shown here is derived from an EMBL/GenBank/DDBJ whole genome shotgun (WGS) entry which is preliminary data.</text>
</comment>
<dbReference type="GO" id="GO:0008270">
    <property type="term" value="F:zinc ion binding"/>
    <property type="evidence" value="ECO:0007669"/>
    <property type="project" value="UniProtKB-KW"/>
</dbReference>
<sequence length="183" mass="20370">MGDNEGHGDLLSNNLVILLIAMGSAAFVVSMYHVIAICWCNQRITNQNQQQQQRPSQTTEGTSLASVAHMIPTHRYSKKKVDSVVQGRSNCDGGDDGDTCAVCLGDFEDGEELRTMPECMHSFHVACIDMWLSSHSSCPICRSSATPSQEVLHSDHDFNYAYQHQHSLDMSTHQFAVTHVMRR</sequence>
<evidence type="ECO:0000259" key="3">
    <source>
        <dbReference type="PROSITE" id="PS50089"/>
    </source>
</evidence>
<dbReference type="Gramene" id="XM_028324730.1">
    <property type="protein sequence ID" value="XP_028180531.1"/>
    <property type="gene ID" value="LOC114367533"/>
</dbReference>
<keyword evidence="1" id="KW-0862">Zinc</keyword>